<dbReference type="PANTHER" id="PTHR35307:SF3">
    <property type="entry name" value="DUF4220 DOMAIN-CONTAINING PROTEIN"/>
    <property type="match status" value="1"/>
</dbReference>
<dbReference type="OrthoDB" id="1915303at2759"/>
<evidence type="ECO:0000313" key="2">
    <source>
        <dbReference type="EMBL" id="CAA0809120.1"/>
    </source>
</evidence>
<dbReference type="EMBL" id="CACSLK010003174">
    <property type="protein sequence ID" value="CAA0809120.1"/>
    <property type="molecule type" value="Genomic_DNA"/>
</dbReference>
<evidence type="ECO:0000313" key="3">
    <source>
        <dbReference type="Proteomes" id="UP001153555"/>
    </source>
</evidence>
<dbReference type="PANTHER" id="PTHR35307">
    <property type="entry name" value="PROTEIN, PUTATIVE-RELATED"/>
    <property type="match status" value="1"/>
</dbReference>
<dbReference type="AlphaFoldDB" id="A0A9N7R1X9"/>
<protein>
    <submittedName>
        <fullName evidence="2">Uncharacterized protein</fullName>
    </submittedName>
</protein>
<comment type="caution">
    <text evidence="2">The sequence shown here is derived from an EMBL/GenBank/DDBJ whole genome shotgun (WGS) entry which is preliminary data.</text>
</comment>
<feature type="transmembrane region" description="Helical" evidence="1">
    <location>
        <begin position="247"/>
        <end position="268"/>
    </location>
</feature>
<reference evidence="2" key="1">
    <citation type="submission" date="2019-12" db="EMBL/GenBank/DDBJ databases">
        <authorList>
            <person name="Scholes J."/>
        </authorList>
    </citation>
    <scope>NUCLEOTIDE SEQUENCE</scope>
</reference>
<feature type="transmembrane region" description="Helical" evidence="1">
    <location>
        <begin position="38"/>
        <end position="61"/>
    </location>
</feature>
<sequence length="666" mass="73733">MKPSHCSLYLTNNECITKFGPNYNHGLQDKIESPIPWIGMYTAAASAAFSLAMAADAVSAIRNKKLWVPCKRFSLNASLTVLAIAMKLPVDLTTRMPRINDKLSRVSSLVLMSTAIANFMPSLGAMEDNEIPPNLAALAIFVVTVAGNVFIHVVKLRNFYVARVTLAEKTASTVFVLLLLVTLCSLAVMVPIARRHMESRYKQMHEKIMSSSGGLINLLAGELRVVVRKYWVMAESRALQLVVARSAAGATSGALSMLAALTLVEAYVRLTFVYRDARRLTSNYKWSVNWILCIQSLGVVLGMVAPLLRWFSAAQLKSTEIGRRSLMEELRVEAHWTQLLKDWRDRPLPLRTGHHQFRKAAHESKRLLLSLCIGLQILTVRVNKLILLGSAVLVRGLTCCYNTSVGPDEMDIGRYVLLLEGEAELPQQAVVGIGAEFRSLSSQEPPNCWALPLVTLKSIAISLADSGPASRLLGAVGQGLYFTRIIEKALDPNGKLTGVRNAAETVWVRLELYRKWQGEDLRRRPGALTRLSSSAEKTVRHFVEEPSNRFLRSDPLNWPAKVIAANSMYRITQTLTIMLEGDNDDGLFDKVEIVISDIVAACLTNMARVISKAVRGGEESMCRAALLLGECEEVLETLERTRVLPDVSPDNAATVDGWRAFLEQEY</sequence>
<keyword evidence="1" id="KW-0472">Membrane</keyword>
<feature type="transmembrane region" description="Helical" evidence="1">
    <location>
        <begin position="135"/>
        <end position="154"/>
    </location>
</feature>
<feature type="transmembrane region" description="Helical" evidence="1">
    <location>
        <begin position="174"/>
        <end position="193"/>
    </location>
</feature>
<feature type="transmembrane region" description="Helical" evidence="1">
    <location>
        <begin position="102"/>
        <end position="123"/>
    </location>
</feature>
<accession>A0A9N7R1X9</accession>
<keyword evidence="1" id="KW-0812">Transmembrane</keyword>
<feature type="transmembrane region" description="Helical" evidence="1">
    <location>
        <begin position="288"/>
        <end position="308"/>
    </location>
</feature>
<keyword evidence="3" id="KW-1185">Reference proteome</keyword>
<name>A0A9N7R1X9_STRHE</name>
<gene>
    <name evidence="2" type="ORF">SHERM_11322</name>
</gene>
<evidence type="ECO:0000256" key="1">
    <source>
        <dbReference type="SAM" id="Phobius"/>
    </source>
</evidence>
<proteinExistence type="predicted"/>
<dbReference type="Proteomes" id="UP001153555">
    <property type="component" value="Unassembled WGS sequence"/>
</dbReference>
<organism evidence="2 3">
    <name type="scientific">Striga hermonthica</name>
    <name type="common">Purple witchweed</name>
    <name type="synonym">Buchnera hermonthica</name>
    <dbReference type="NCBI Taxonomy" id="68872"/>
    <lineage>
        <taxon>Eukaryota</taxon>
        <taxon>Viridiplantae</taxon>
        <taxon>Streptophyta</taxon>
        <taxon>Embryophyta</taxon>
        <taxon>Tracheophyta</taxon>
        <taxon>Spermatophyta</taxon>
        <taxon>Magnoliopsida</taxon>
        <taxon>eudicotyledons</taxon>
        <taxon>Gunneridae</taxon>
        <taxon>Pentapetalae</taxon>
        <taxon>asterids</taxon>
        <taxon>lamiids</taxon>
        <taxon>Lamiales</taxon>
        <taxon>Orobanchaceae</taxon>
        <taxon>Buchnereae</taxon>
        <taxon>Striga</taxon>
    </lineage>
</organism>
<keyword evidence="1" id="KW-1133">Transmembrane helix</keyword>